<organism evidence="2 3">
    <name type="scientific">Brevundimonas subvibrioides</name>
    <dbReference type="NCBI Taxonomy" id="74313"/>
    <lineage>
        <taxon>Bacteria</taxon>
        <taxon>Pseudomonadati</taxon>
        <taxon>Pseudomonadota</taxon>
        <taxon>Alphaproteobacteria</taxon>
        <taxon>Caulobacterales</taxon>
        <taxon>Caulobacteraceae</taxon>
        <taxon>Brevundimonas</taxon>
    </lineage>
</organism>
<evidence type="ECO:0000313" key="3">
    <source>
        <dbReference type="Proteomes" id="UP000216147"/>
    </source>
</evidence>
<feature type="domain" description="DUF427" evidence="1">
    <location>
        <begin position="64"/>
        <end position="153"/>
    </location>
</feature>
<dbReference type="InterPro" id="IPR007361">
    <property type="entry name" value="DUF427"/>
</dbReference>
<name>A0A258HPF8_9CAUL</name>
<dbReference type="InterPro" id="IPR038694">
    <property type="entry name" value="DUF427_sf"/>
</dbReference>
<dbReference type="Pfam" id="PF04248">
    <property type="entry name" value="NTP_transf_9"/>
    <property type="match status" value="1"/>
</dbReference>
<dbReference type="Gene3D" id="2.170.150.40">
    <property type="entry name" value="Domain of unknown function (DUF427)"/>
    <property type="match status" value="1"/>
</dbReference>
<protein>
    <recommendedName>
        <fullName evidence="1">DUF427 domain-containing protein</fullName>
    </recommendedName>
</protein>
<gene>
    <name evidence="2" type="ORF">B7Y86_04200</name>
</gene>
<reference evidence="2 3" key="1">
    <citation type="submission" date="2017-03" db="EMBL/GenBank/DDBJ databases">
        <title>Lifting the veil on microbial sulfur biogeochemistry in mining wastewaters.</title>
        <authorList>
            <person name="Kantor R.S."/>
            <person name="Colenbrander Nelson T."/>
            <person name="Marshall S."/>
            <person name="Bennett D."/>
            <person name="Apte S."/>
            <person name="Camacho D."/>
            <person name="Thomas B.C."/>
            <person name="Warren L.A."/>
            <person name="Banfield J.F."/>
        </authorList>
    </citation>
    <scope>NUCLEOTIDE SEQUENCE [LARGE SCALE GENOMIC DNA]</scope>
    <source>
        <strain evidence="2">32-68-21</strain>
    </source>
</reference>
<dbReference type="EMBL" id="NCEQ01000003">
    <property type="protein sequence ID" value="OYX58208.1"/>
    <property type="molecule type" value="Genomic_DNA"/>
</dbReference>
<evidence type="ECO:0000259" key="1">
    <source>
        <dbReference type="Pfam" id="PF04248"/>
    </source>
</evidence>
<sequence length="195" mass="20623">MTLRAVLPYPPHVQAVDLLRGAGAVTGPGPGVSSRPDPVMPGQESVWAYPRPAIAQPTGAHVLIVHAGVIVADTRSAVRTLETSHPPSYYIPPSDIAPGLLRRAGGGSFCEWKGAATYWDVVIGAQVLPRVGWSYPEPTPPFEGLRDHIAFYAGPFDRCSVDGETVEPQVGGFYGGWITSRLAGPFKGGPGTLAW</sequence>
<dbReference type="Proteomes" id="UP000216147">
    <property type="component" value="Unassembled WGS sequence"/>
</dbReference>
<comment type="caution">
    <text evidence="2">The sequence shown here is derived from an EMBL/GenBank/DDBJ whole genome shotgun (WGS) entry which is preliminary data.</text>
</comment>
<accession>A0A258HPF8</accession>
<dbReference type="PANTHER" id="PTHR43058:SF1">
    <property type="entry name" value="DUF427 DOMAIN-CONTAINING PROTEIN"/>
    <property type="match status" value="1"/>
</dbReference>
<evidence type="ECO:0000313" key="2">
    <source>
        <dbReference type="EMBL" id="OYX58208.1"/>
    </source>
</evidence>
<dbReference type="AlphaFoldDB" id="A0A258HPF8"/>
<dbReference type="PANTHER" id="PTHR43058">
    <property type="entry name" value="SLR0655 PROTEIN"/>
    <property type="match status" value="1"/>
</dbReference>
<proteinExistence type="predicted"/>